<sequence>MPNKKDFIFNDLVGGKGGNDFGDSLWGEQPVTEVEAWYGHQYGADYTVLKGINIHWGSKESGLKGSAPGDALHTSYTFHPGERVRWMRLNGAPRNSEGRADALRFEADNPFAAGGTGGEPHNEQLGNHVFHGFVGKGNADIDSLGAVFHR</sequence>
<dbReference type="Gene3D" id="2.100.10.30">
    <property type="entry name" value="Jacalin-like lectin domain"/>
    <property type="match status" value="1"/>
</dbReference>
<name>A0A5N5WUF7_9EURO</name>
<dbReference type="Proteomes" id="UP000326565">
    <property type="component" value="Unassembled WGS sequence"/>
</dbReference>
<organism evidence="1 2">
    <name type="scientific">Aspergillus leporis</name>
    <dbReference type="NCBI Taxonomy" id="41062"/>
    <lineage>
        <taxon>Eukaryota</taxon>
        <taxon>Fungi</taxon>
        <taxon>Dikarya</taxon>
        <taxon>Ascomycota</taxon>
        <taxon>Pezizomycotina</taxon>
        <taxon>Eurotiomycetes</taxon>
        <taxon>Eurotiomycetidae</taxon>
        <taxon>Eurotiales</taxon>
        <taxon>Aspergillaceae</taxon>
        <taxon>Aspergillus</taxon>
        <taxon>Aspergillus subgen. Circumdati</taxon>
    </lineage>
</organism>
<dbReference type="OrthoDB" id="4449122at2759"/>
<proteinExistence type="predicted"/>
<dbReference type="AlphaFoldDB" id="A0A5N5WUF7"/>
<evidence type="ECO:0008006" key="3">
    <source>
        <dbReference type="Google" id="ProtNLM"/>
    </source>
</evidence>
<dbReference type="SUPFAM" id="SSF51101">
    <property type="entry name" value="Mannose-binding lectins"/>
    <property type="match status" value="1"/>
</dbReference>
<dbReference type="EMBL" id="ML732273">
    <property type="protein sequence ID" value="KAB8071395.1"/>
    <property type="molecule type" value="Genomic_DNA"/>
</dbReference>
<gene>
    <name evidence="1" type="ORF">BDV29DRAFT_193289</name>
</gene>
<reference evidence="1 2" key="1">
    <citation type="submission" date="2019-04" db="EMBL/GenBank/DDBJ databases">
        <title>Friends and foes A comparative genomics study of 23 Aspergillus species from section Flavi.</title>
        <authorList>
            <consortium name="DOE Joint Genome Institute"/>
            <person name="Kjaerbolling I."/>
            <person name="Vesth T."/>
            <person name="Frisvad J.C."/>
            <person name="Nybo J.L."/>
            <person name="Theobald S."/>
            <person name="Kildgaard S."/>
            <person name="Isbrandt T."/>
            <person name="Kuo A."/>
            <person name="Sato A."/>
            <person name="Lyhne E.K."/>
            <person name="Kogle M.E."/>
            <person name="Wiebenga A."/>
            <person name="Kun R.S."/>
            <person name="Lubbers R.J."/>
            <person name="Makela M.R."/>
            <person name="Barry K."/>
            <person name="Chovatia M."/>
            <person name="Clum A."/>
            <person name="Daum C."/>
            <person name="Haridas S."/>
            <person name="He G."/>
            <person name="LaButti K."/>
            <person name="Lipzen A."/>
            <person name="Mondo S."/>
            <person name="Riley R."/>
            <person name="Salamov A."/>
            <person name="Simmons B.A."/>
            <person name="Magnuson J.K."/>
            <person name="Henrissat B."/>
            <person name="Mortensen U.H."/>
            <person name="Larsen T.O."/>
            <person name="Devries R.P."/>
            <person name="Grigoriev I.V."/>
            <person name="Machida M."/>
            <person name="Baker S.E."/>
            <person name="Andersen M.R."/>
        </authorList>
    </citation>
    <scope>NUCLEOTIDE SEQUENCE [LARGE SCALE GENOMIC DNA]</scope>
    <source>
        <strain evidence="1 2">CBS 151.66</strain>
    </source>
</reference>
<evidence type="ECO:0000313" key="2">
    <source>
        <dbReference type="Proteomes" id="UP000326565"/>
    </source>
</evidence>
<accession>A0A5N5WUF7</accession>
<keyword evidence="2" id="KW-1185">Reference proteome</keyword>
<evidence type="ECO:0000313" key="1">
    <source>
        <dbReference type="EMBL" id="KAB8071395.1"/>
    </source>
</evidence>
<dbReference type="InterPro" id="IPR036404">
    <property type="entry name" value="Jacalin-like_lectin_dom_sf"/>
</dbReference>
<protein>
    <recommendedName>
        <fullName evidence="3">Jacalin-type lectin domain-containing protein</fullName>
    </recommendedName>
</protein>